<reference evidence="1 2" key="1">
    <citation type="submission" date="2015-12" db="EMBL/GenBank/DDBJ databases">
        <title>The genome of Folsomia candida.</title>
        <authorList>
            <person name="Faddeeva A."/>
            <person name="Derks M.F."/>
            <person name="Anvar Y."/>
            <person name="Smit S."/>
            <person name="Van Straalen N."/>
            <person name="Roelofs D."/>
        </authorList>
    </citation>
    <scope>NUCLEOTIDE SEQUENCE [LARGE SCALE GENOMIC DNA]</scope>
    <source>
        <strain evidence="1 2">VU population</strain>
        <tissue evidence="1">Whole body</tissue>
    </source>
</reference>
<organism evidence="1 2">
    <name type="scientific">Folsomia candida</name>
    <name type="common">Springtail</name>
    <dbReference type="NCBI Taxonomy" id="158441"/>
    <lineage>
        <taxon>Eukaryota</taxon>
        <taxon>Metazoa</taxon>
        <taxon>Ecdysozoa</taxon>
        <taxon>Arthropoda</taxon>
        <taxon>Hexapoda</taxon>
        <taxon>Collembola</taxon>
        <taxon>Entomobryomorpha</taxon>
        <taxon>Isotomoidea</taxon>
        <taxon>Isotomidae</taxon>
        <taxon>Proisotominae</taxon>
        <taxon>Folsomia</taxon>
    </lineage>
</organism>
<accession>A0A226EHI4</accession>
<protein>
    <submittedName>
        <fullName evidence="1">Uncharacterized protein</fullName>
    </submittedName>
</protein>
<sequence>MPTIPQRETRLKKPRSDFKRWDLIGAISLHFVENGGKVGGSNFLKYVFESAVHPLSEIQFIEVDWTLQSGLRQDIIKRQPEVDNNTNGQNMWMPTITNLSTLDSSLVQLMMSNLAGERVDVGVEDGSEKTRLFP</sequence>
<comment type="caution">
    <text evidence="1">The sequence shown here is derived from an EMBL/GenBank/DDBJ whole genome shotgun (WGS) entry which is preliminary data.</text>
</comment>
<evidence type="ECO:0000313" key="2">
    <source>
        <dbReference type="Proteomes" id="UP000198287"/>
    </source>
</evidence>
<keyword evidence="2" id="KW-1185">Reference proteome</keyword>
<dbReference type="EMBL" id="LNIX01000004">
    <property type="protein sequence ID" value="OXA56201.1"/>
    <property type="molecule type" value="Genomic_DNA"/>
</dbReference>
<gene>
    <name evidence="1" type="ORF">Fcan01_08698</name>
</gene>
<dbReference type="AlphaFoldDB" id="A0A226EHI4"/>
<name>A0A226EHI4_FOLCA</name>
<evidence type="ECO:0000313" key="1">
    <source>
        <dbReference type="EMBL" id="OXA56201.1"/>
    </source>
</evidence>
<dbReference type="Proteomes" id="UP000198287">
    <property type="component" value="Unassembled WGS sequence"/>
</dbReference>
<proteinExistence type="predicted"/>